<dbReference type="InterPro" id="IPR011701">
    <property type="entry name" value="MFS"/>
</dbReference>
<feature type="transmembrane region" description="Helical" evidence="3">
    <location>
        <begin position="144"/>
        <end position="167"/>
    </location>
</feature>
<name>A0ABD0J6I7_9CAEN</name>
<gene>
    <name evidence="5" type="ORF">BaRGS_00038272</name>
</gene>
<feature type="compositionally biased region" description="Polar residues" evidence="2">
    <location>
        <begin position="27"/>
        <end position="36"/>
    </location>
</feature>
<dbReference type="PROSITE" id="PS50850">
    <property type="entry name" value="MFS"/>
    <property type="match status" value="1"/>
</dbReference>
<feature type="transmembrane region" description="Helical" evidence="3">
    <location>
        <begin position="90"/>
        <end position="110"/>
    </location>
</feature>
<protein>
    <recommendedName>
        <fullName evidence="4">Major facilitator superfamily (MFS) profile domain-containing protein</fullName>
    </recommendedName>
</protein>
<dbReference type="InterPro" id="IPR020846">
    <property type="entry name" value="MFS_dom"/>
</dbReference>
<comment type="subcellular location">
    <subcellularLocation>
        <location evidence="1">Membrane</location>
        <topology evidence="1">Multi-pass membrane protein</topology>
    </subcellularLocation>
</comment>
<reference evidence="5 6" key="1">
    <citation type="journal article" date="2023" name="Sci. Data">
        <title>Genome assembly of the Korean intertidal mud-creeper Batillaria attramentaria.</title>
        <authorList>
            <person name="Patra A.K."/>
            <person name="Ho P.T."/>
            <person name="Jun S."/>
            <person name="Lee S.J."/>
            <person name="Kim Y."/>
            <person name="Won Y.J."/>
        </authorList>
    </citation>
    <scope>NUCLEOTIDE SEQUENCE [LARGE SCALE GENOMIC DNA]</scope>
    <source>
        <strain evidence="5">Wonlab-2016</strain>
    </source>
</reference>
<dbReference type="Pfam" id="PF07690">
    <property type="entry name" value="MFS_1"/>
    <property type="match status" value="2"/>
</dbReference>
<organism evidence="5 6">
    <name type="scientific">Batillaria attramentaria</name>
    <dbReference type="NCBI Taxonomy" id="370345"/>
    <lineage>
        <taxon>Eukaryota</taxon>
        <taxon>Metazoa</taxon>
        <taxon>Spiralia</taxon>
        <taxon>Lophotrochozoa</taxon>
        <taxon>Mollusca</taxon>
        <taxon>Gastropoda</taxon>
        <taxon>Caenogastropoda</taxon>
        <taxon>Sorbeoconcha</taxon>
        <taxon>Cerithioidea</taxon>
        <taxon>Batillariidae</taxon>
        <taxon>Batillaria</taxon>
    </lineage>
</organism>
<evidence type="ECO:0000256" key="1">
    <source>
        <dbReference type="ARBA" id="ARBA00004141"/>
    </source>
</evidence>
<dbReference type="InterPro" id="IPR050327">
    <property type="entry name" value="Proton-linked_MCT"/>
</dbReference>
<dbReference type="InterPro" id="IPR036259">
    <property type="entry name" value="MFS_trans_sf"/>
</dbReference>
<dbReference type="PANTHER" id="PTHR11360">
    <property type="entry name" value="MONOCARBOXYLATE TRANSPORTER"/>
    <property type="match status" value="1"/>
</dbReference>
<evidence type="ECO:0000256" key="2">
    <source>
        <dbReference type="SAM" id="MobiDB-lite"/>
    </source>
</evidence>
<dbReference type="SUPFAM" id="SSF103473">
    <property type="entry name" value="MFS general substrate transporter"/>
    <property type="match status" value="2"/>
</dbReference>
<sequence>MAEGRTDPNATTTHGVAEGDVTDETPRNNGDPSPVQTDGGWGWLVCFTGMCANGIFTGTVSTFSILYVSLLDRFAGSEAEDVADISFKTSWIGSLMLGLAFLMSAVAGVASDRFGLRKVAFTGGFLAFIGMLSSAFVQDLMLLYLSYGVCIGVGFAFPYSLSVVILGHYFKRRLGLASGIVTSGGSVFGVAYSLFLPKLLGSVKHADDLFPDSDSNILPLCMSVMLGVCRLVFGLLADVRCLNPVHMQQAALLTFGITTICIPTAHSFPALVVIALVLGMCDGAVFSVNGPIVFSLVHQQDASQAFGFFIAMMSVPVTVGPPVAGLMYDYFGSYTIAFHVFGITPVLGAIIMLCIPRQRE</sequence>
<feature type="transmembrane region" description="Helical" evidence="3">
    <location>
        <begin position="306"/>
        <end position="328"/>
    </location>
</feature>
<evidence type="ECO:0000259" key="4">
    <source>
        <dbReference type="PROSITE" id="PS50850"/>
    </source>
</evidence>
<feature type="transmembrane region" description="Helical" evidence="3">
    <location>
        <begin position="216"/>
        <end position="237"/>
    </location>
</feature>
<keyword evidence="3" id="KW-1133">Transmembrane helix</keyword>
<dbReference type="EMBL" id="JACVVK020000609">
    <property type="protein sequence ID" value="KAK7463160.1"/>
    <property type="molecule type" value="Genomic_DNA"/>
</dbReference>
<keyword evidence="3" id="KW-0812">Transmembrane</keyword>
<accession>A0ABD0J6I7</accession>
<feature type="region of interest" description="Disordered" evidence="2">
    <location>
        <begin position="1"/>
        <end position="36"/>
    </location>
</feature>
<feature type="non-terminal residue" evidence="5">
    <location>
        <position position="360"/>
    </location>
</feature>
<feature type="transmembrane region" description="Helical" evidence="3">
    <location>
        <begin position="174"/>
        <end position="196"/>
    </location>
</feature>
<feature type="transmembrane region" description="Helical" evidence="3">
    <location>
        <begin position="119"/>
        <end position="138"/>
    </location>
</feature>
<feature type="domain" description="Major facilitator superfamily (MFS) profile" evidence="4">
    <location>
        <begin position="172"/>
        <end position="360"/>
    </location>
</feature>
<dbReference type="AlphaFoldDB" id="A0ABD0J6I7"/>
<dbReference type="PANTHER" id="PTHR11360:SF251">
    <property type="entry name" value="MAJOR FACILITATOR SUPERFAMILY (MFS) PROFILE DOMAIN-CONTAINING PROTEIN"/>
    <property type="match status" value="1"/>
</dbReference>
<evidence type="ECO:0000313" key="6">
    <source>
        <dbReference type="Proteomes" id="UP001519460"/>
    </source>
</evidence>
<comment type="caution">
    <text evidence="5">The sequence shown here is derived from an EMBL/GenBank/DDBJ whole genome shotgun (WGS) entry which is preliminary data.</text>
</comment>
<keyword evidence="6" id="KW-1185">Reference proteome</keyword>
<keyword evidence="3" id="KW-0472">Membrane</keyword>
<evidence type="ECO:0000313" key="5">
    <source>
        <dbReference type="EMBL" id="KAK7463160.1"/>
    </source>
</evidence>
<feature type="transmembrane region" description="Helical" evidence="3">
    <location>
        <begin position="249"/>
        <end position="266"/>
    </location>
</feature>
<dbReference type="Gene3D" id="1.20.1250.20">
    <property type="entry name" value="MFS general substrate transporter like domains"/>
    <property type="match status" value="2"/>
</dbReference>
<feature type="transmembrane region" description="Helical" evidence="3">
    <location>
        <begin position="41"/>
        <end position="70"/>
    </location>
</feature>
<dbReference type="GO" id="GO:0016020">
    <property type="term" value="C:membrane"/>
    <property type="evidence" value="ECO:0007669"/>
    <property type="project" value="UniProtKB-SubCell"/>
</dbReference>
<evidence type="ECO:0000256" key="3">
    <source>
        <dbReference type="SAM" id="Phobius"/>
    </source>
</evidence>
<feature type="transmembrane region" description="Helical" evidence="3">
    <location>
        <begin position="272"/>
        <end position="294"/>
    </location>
</feature>
<proteinExistence type="predicted"/>
<feature type="transmembrane region" description="Helical" evidence="3">
    <location>
        <begin position="334"/>
        <end position="355"/>
    </location>
</feature>
<dbReference type="Proteomes" id="UP001519460">
    <property type="component" value="Unassembled WGS sequence"/>
</dbReference>